<dbReference type="Gene3D" id="2.130.10.10">
    <property type="entry name" value="YVTN repeat-like/Quinoprotein amine dehydrogenase"/>
    <property type="match status" value="2"/>
</dbReference>
<name>A0A6A6PI08_9PEZI</name>
<accession>A0A6A6PI08</accession>
<keyword evidence="4" id="KW-1185">Reference proteome</keyword>
<dbReference type="GeneID" id="54472629"/>
<evidence type="ECO:0000313" key="4">
    <source>
        <dbReference type="Proteomes" id="UP000799767"/>
    </source>
</evidence>
<dbReference type="Pfam" id="PF10433">
    <property type="entry name" value="Beta-prop_RSE1_1st"/>
    <property type="match status" value="1"/>
</dbReference>
<dbReference type="EMBL" id="MU001641">
    <property type="protein sequence ID" value="KAF2479555.1"/>
    <property type="molecule type" value="Genomic_DNA"/>
</dbReference>
<proteinExistence type="predicted"/>
<dbReference type="Pfam" id="PF23726">
    <property type="entry name" value="Beta-prop_RSE1_2nd"/>
    <property type="match status" value="1"/>
</dbReference>
<dbReference type="InterPro" id="IPR015943">
    <property type="entry name" value="WD40/YVTN_repeat-like_dom_sf"/>
</dbReference>
<evidence type="ECO:0000313" key="3">
    <source>
        <dbReference type="EMBL" id="KAF2479555.1"/>
    </source>
</evidence>
<dbReference type="RefSeq" id="XP_033586125.1">
    <property type="nucleotide sequence ID" value="XM_033731627.1"/>
</dbReference>
<dbReference type="InterPro" id="IPR018846">
    <property type="entry name" value="Beta-prop_RSE1/DDB1/CPSF1_1st"/>
</dbReference>
<dbReference type="Proteomes" id="UP000799767">
    <property type="component" value="Unassembled WGS sequence"/>
</dbReference>
<feature type="domain" description="RSE1/DDB1/CPSF1 first beta-propeller" evidence="1">
    <location>
        <begin position="14"/>
        <end position="420"/>
    </location>
</feature>
<dbReference type="InterPro" id="IPR058543">
    <property type="entry name" value="Beta-prop_RSE1/DDB1/CPSF1_2nd"/>
</dbReference>
<gene>
    <name evidence="3" type="ORF">BDY17DRAFT_256777</name>
</gene>
<evidence type="ECO:0000259" key="2">
    <source>
        <dbReference type="Pfam" id="PF23726"/>
    </source>
</evidence>
<evidence type="ECO:0000259" key="1">
    <source>
        <dbReference type="Pfam" id="PF10433"/>
    </source>
</evidence>
<protein>
    <submittedName>
        <fullName evidence="3">Mono-functional DNA-alkylating methyl methanesulfonate N-term-domain-containing protein</fullName>
    </submittedName>
</protein>
<sequence>MVGVLTRTVVRSPVVKCILQARIRSSTCNDVIFVGDDFIDVKEVRHQGHLEHVAAKANFDARIRAAKVFTIDPLLDEDDIFVKLENGEPSLDDRKLPPQCLAITLDSSELLFLYLRGDQETGFHFVHQSVPLPRYDKTIFQPGEHLAVDPSSRALAVVAAERELVIYAANTKDDIKRSIRQNTGKWPIVSTQRHLQVDGVIHHMDFLLPSADDEDHIVLLLVVAHGRRTKALCIDWYVGSDLHQAHIHPGQPLDIGGGTPSLLIPLSNASFFLISGANVVRWTNVICGSIVGREVTLLHRDPYHPGASPRQPMWVNWCRPKRVQARTDEVDHLYLVREDGAMLLLEVLEDEVFSSHAGNFECHVGTAFASVGDLQDPDILIAAGDMSNGKIYAIGHWSLPIRVADLNRLDTMKMRLVESLPNWASTTDMVTSTLPGKSQRFRDGVFITSGRQPFGSVTELRRGVEARLSVYFELEELRGVTDVWALPIVGVGRMLILLATPSHTQLLDISSDVDLQVYEVDEEASALDTGSQTLAAASNSEGMLFQITRRSICVSNGPAANFEDSARFDCRDATIVAAAIETGRLLAVTAERSGDLGSQSTLVCYRLGGNEDDMDRASVERKAELALQEEPLCVMLFTQDPATIAFVATTDGNLLAVSVGQDYTLKAISSYGVPTSPGGLGICDSMAILSAGFENGGAPDLPLLVCGLRDGRIYTSTIGPTENLALGEGKFIDFSQTSVKLVQVQDHGSICYAISGLDTCLLTWDRQRPVFVDIQNVFISDKSRPQLAQGPIVACTHMPAAHFLATTSLADSLVLVSGNEFLVTTLDTTLVTIPRQIPVSGTPNRLIYAEQQRSLVCASLQYGVNPFPSAAPQRQIWPVINFIPSRGSEPSFTYDMQPGERVYSLLEWSFRLGEDKIYSFILVAGSYTRSSGSVRGRISFLQPANKNWTVTGVKEGQRTSFDAPVYALALLDEITYAACVGSTVVVFRFAVEERKWEQMCSPFELASPGIHITVWGTSQIFISTAEDSLVKLVFSDHDQHSEVESFPHRLSFGASGPRADALLNHTWLEASTHLMTTKYGQLLGLDATSQTDGPFGQMLFEANLPRSLTRVRKCNVRAPWKPRRPTDQRAEKDRVADYDVVACAADGTIVGVTLISEDLLRRLSWLQRLCEWSEVLSPHSHGRAAYSVSEQSFARDERAMSVGLGAGSTAELVMRTGRSALSDRHVDGDVLARLLEGDGKENLRCLLREIAQREDGVGEWMRAHMAQELSAVDETMEIAERLLDAWI</sequence>
<dbReference type="PANTHER" id="PTHR10644">
    <property type="entry name" value="DNA REPAIR/RNA PROCESSING CPSF FAMILY"/>
    <property type="match status" value="1"/>
</dbReference>
<reference evidence="3" key="1">
    <citation type="journal article" date="2020" name="Stud. Mycol.">
        <title>101 Dothideomycetes genomes: a test case for predicting lifestyles and emergence of pathogens.</title>
        <authorList>
            <person name="Haridas S."/>
            <person name="Albert R."/>
            <person name="Binder M."/>
            <person name="Bloem J."/>
            <person name="Labutti K."/>
            <person name="Salamov A."/>
            <person name="Andreopoulos B."/>
            <person name="Baker S."/>
            <person name="Barry K."/>
            <person name="Bills G."/>
            <person name="Bluhm B."/>
            <person name="Cannon C."/>
            <person name="Castanera R."/>
            <person name="Culley D."/>
            <person name="Daum C."/>
            <person name="Ezra D."/>
            <person name="Gonzalez J."/>
            <person name="Henrissat B."/>
            <person name="Kuo A."/>
            <person name="Liang C."/>
            <person name="Lipzen A."/>
            <person name="Lutzoni F."/>
            <person name="Magnuson J."/>
            <person name="Mondo S."/>
            <person name="Nolan M."/>
            <person name="Ohm R."/>
            <person name="Pangilinan J."/>
            <person name="Park H.-J."/>
            <person name="Ramirez L."/>
            <person name="Alfaro M."/>
            <person name="Sun H."/>
            <person name="Tritt A."/>
            <person name="Yoshinaga Y."/>
            <person name="Zwiers L.-H."/>
            <person name="Turgeon B."/>
            <person name="Goodwin S."/>
            <person name="Spatafora J."/>
            <person name="Crous P."/>
            <person name="Grigoriev I."/>
        </authorList>
    </citation>
    <scope>NUCLEOTIDE SEQUENCE</scope>
    <source>
        <strain evidence="3">CBS 113389</strain>
    </source>
</reference>
<feature type="domain" description="RSE1/DDB1/CPSF1 second beta-propeller" evidence="2">
    <location>
        <begin position="476"/>
        <end position="774"/>
    </location>
</feature>
<dbReference type="OrthoDB" id="20774at2759"/>
<organism evidence="3 4">
    <name type="scientific">Neohortaea acidophila</name>
    <dbReference type="NCBI Taxonomy" id="245834"/>
    <lineage>
        <taxon>Eukaryota</taxon>
        <taxon>Fungi</taxon>
        <taxon>Dikarya</taxon>
        <taxon>Ascomycota</taxon>
        <taxon>Pezizomycotina</taxon>
        <taxon>Dothideomycetes</taxon>
        <taxon>Dothideomycetidae</taxon>
        <taxon>Mycosphaerellales</taxon>
        <taxon>Teratosphaeriaceae</taxon>
        <taxon>Neohortaea</taxon>
    </lineage>
</organism>
<dbReference type="InterPro" id="IPR050358">
    <property type="entry name" value="RSE1/DDB1/CFT1"/>
</dbReference>